<feature type="transmembrane region" description="Helical" evidence="7">
    <location>
        <begin position="237"/>
        <end position="255"/>
    </location>
</feature>
<feature type="transmembrane region" description="Helical" evidence="7">
    <location>
        <begin position="133"/>
        <end position="155"/>
    </location>
</feature>
<dbReference type="GO" id="GO:0005886">
    <property type="term" value="C:plasma membrane"/>
    <property type="evidence" value="ECO:0007669"/>
    <property type="project" value="UniProtKB-SubCell"/>
</dbReference>
<feature type="transmembrane region" description="Helical" evidence="7">
    <location>
        <begin position="176"/>
        <end position="197"/>
    </location>
</feature>
<evidence type="ECO:0000313" key="9">
    <source>
        <dbReference type="EMBL" id="SVA03880.1"/>
    </source>
</evidence>
<keyword evidence="6 7" id="KW-0472">Membrane</keyword>
<evidence type="ECO:0000256" key="6">
    <source>
        <dbReference type="ARBA" id="ARBA00023136"/>
    </source>
</evidence>
<evidence type="ECO:0000256" key="7">
    <source>
        <dbReference type="SAM" id="Phobius"/>
    </source>
</evidence>
<sequence>MRTYYMYLFLFLMAATIFIPLYVSVMGGFKTVGELRTNALGLPSNWNFDNYLSVLLNSKFWLYLWNSVVYAIGTTFFVLLFASMTAFVFAHVKFAGNRFLYNYFLLGLLFPFATAILPLFLRVRDFGLLGTSWAVILPQIAFGLGFAIILFRGFFKQMPSELFDAAFVDGCTYAQFYFRFTLPLSTPILATVSVITLTGSWNNYLLPLIMINDESLYSWPMGIMVFRGEYFTDWSKVLAYVSLTLVPAVVFFFALQKYIVAGLTGGAVKE</sequence>
<dbReference type="PANTHER" id="PTHR43744">
    <property type="entry name" value="ABC TRANSPORTER PERMEASE PROTEIN MG189-RELATED-RELATED"/>
    <property type="match status" value="1"/>
</dbReference>
<keyword evidence="4 7" id="KW-0812">Transmembrane</keyword>
<dbReference type="InterPro" id="IPR035906">
    <property type="entry name" value="MetI-like_sf"/>
</dbReference>
<feature type="transmembrane region" description="Helical" evidence="7">
    <location>
        <begin position="100"/>
        <end position="121"/>
    </location>
</feature>
<evidence type="ECO:0000256" key="2">
    <source>
        <dbReference type="ARBA" id="ARBA00022448"/>
    </source>
</evidence>
<protein>
    <recommendedName>
        <fullName evidence="8">ABC transmembrane type-1 domain-containing protein</fullName>
    </recommendedName>
</protein>
<dbReference type="Pfam" id="PF00528">
    <property type="entry name" value="BPD_transp_1"/>
    <property type="match status" value="1"/>
</dbReference>
<keyword evidence="3" id="KW-1003">Cell membrane</keyword>
<dbReference type="PROSITE" id="PS50928">
    <property type="entry name" value="ABC_TM1"/>
    <property type="match status" value="1"/>
</dbReference>
<dbReference type="AlphaFoldDB" id="A0A381SII6"/>
<comment type="subcellular location">
    <subcellularLocation>
        <location evidence="1">Cell membrane</location>
        <topology evidence="1">Multi-pass membrane protein</topology>
    </subcellularLocation>
</comment>
<dbReference type="Gene3D" id="1.10.3720.10">
    <property type="entry name" value="MetI-like"/>
    <property type="match status" value="1"/>
</dbReference>
<evidence type="ECO:0000256" key="1">
    <source>
        <dbReference type="ARBA" id="ARBA00004651"/>
    </source>
</evidence>
<feature type="transmembrane region" description="Helical" evidence="7">
    <location>
        <begin position="60"/>
        <end position="88"/>
    </location>
</feature>
<feature type="transmembrane region" description="Helical" evidence="7">
    <location>
        <begin position="7"/>
        <end position="29"/>
    </location>
</feature>
<dbReference type="CDD" id="cd06261">
    <property type="entry name" value="TM_PBP2"/>
    <property type="match status" value="1"/>
</dbReference>
<name>A0A381SII6_9ZZZZ</name>
<dbReference type="GO" id="GO:0055085">
    <property type="term" value="P:transmembrane transport"/>
    <property type="evidence" value="ECO:0007669"/>
    <property type="project" value="InterPro"/>
</dbReference>
<accession>A0A381SII6</accession>
<evidence type="ECO:0000256" key="4">
    <source>
        <dbReference type="ARBA" id="ARBA00022692"/>
    </source>
</evidence>
<feature type="domain" description="ABC transmembrane type-1" evidence="8">
    <location>
        <begin position="64"/>
        <end position="255"/>
    </location>
</feature>
<dbReference type="SUPFAM" id="SSF161098">
    <property type="entry name" value="MetI-like"/>
    <property type="match status" value="1"/>
</dbReference>
<dbReference type="InterPro" id="IPR000515">
    <property type="entry name" value="MetI-like"/>
</dbReference>
<evidence type="ECO:0000256" key="5">
    <source>
        <dbReference type="ARBA" id="ARBA00022989"/>
    </source>
</evidence>
<evidence type="ECO:0000256" key="3">
    <source>
        <dbReference type="ARBA" id="ARBA00022475"/>
    </source>
</evidence>
<keyword evidence="2" id="KW-0813">Transport</keyword>
<keyword evidence="5 7" id="KW-1133">Transmembrane helix</keyword>
<dbReference type="EMBL" id="UINC01003162">
    <property type="protein sequence ID" value="SVA03880.1"/>
    <property type="molecule type" value="Genomic_DNA"/>
</dbReference>
<evidence type="ECO:0000259" key="8">
    <source>
        <dbReference type="PROSITE" id="PS50928"/>
    </source>
</evidence>
<proteinExistence type="predicted"/>
<dbReference type="PANTHER" id="PTHR43744:SF12">
    <property type="entry name" value="ABC TRANSPORTER PERMEASE PROTEIN MG189-RELATED"/>
    <property type="match status" value="1"/>
</dbReference>
<gene>
    <name evidence="9" type="ORF">METZ01_LOCUS56734</name>
</gene>
<organism evidence="9">
    <name type="scientific">marine metagenome</name>
    <dbReference type="NCBI Taxonomy" id="408172"/>
    <lineage>
        <taxon>unclassified sequences</taxon>
        <taxon>metagenomes</taxon>
        <taxon>ecological metagenomes</taxon>
    </lineage>
</organism>
<reference evidence="9" key="1">
    <citation type="submission" date="2018-05" db="EMBL/GenBank/DDBJ databases">
        <authorList>
            <person name="Lanie J.A."/>
            <person name="Ng W.-L."/>
            <person name="Kazmierczak K.M."/>
            <person name="Andrzejewski T.M."/>
            <person name="Davidsen T.M."/>
            <person name="Wayne K.J."/>
            <person name="Tettelin H."/>
            <person name="Glass J.I."/>
            <person name="Rusch D."/>
            <person name="Podicherti R."/>
            <person name="Tsui H.-C.T."/>
            <person name="Winkler M.E."/>
        </authorList>
    </citation>
    <scope>NUCLEOTIDE SEQUENCE</scope>
</reference>